<evidence type="ECO:0000259" key="6">
    <source>
        <dbReference type="PROSITE" id="PS51918"/>
    </source>
</evidence>
<dbReference type="InterPro" id="IPR007197">
    <property type="entry name" value="rSAM"/>
</dbReference>
<dbReference type="SMART" id="SM00729">
    <property type="entry name" value="Elp3"/>
    <property type="match status" value="1"/>
</dbReference>
<gene>
    <name evidence="7" type="ORF">ENG14_05810</name>
</gene>
<dbReference type="Gene3D" id="3.80.30.20">
    <property type="entry name" value="tm_1862 like domain"/>
    <property type="match status" value="1"/>
</dbReference>
<organism evidence="7">
    <name type="scientific">Thermodesulforhabdus norvegica</name>
    <dbReference type="NCBI Taxonomy" id="39841"/>
    <lineage>
        <taxon>Bacteria</taxon>
        <taxon>Pseudomonadati</taxon>
        <taxon>Thermodesulfobacteriota</taxon>
        <taxon>Syntrophobacteria</taxon>
        <taxon>Syntrophobacterales</taxon>
        <taxon>Thermodesulforhabdaceae</taxon>
        <taxon>Thermodesulforhabdus</taxon>
    </lineage>
</organism>
<dbReference type="Gene3D" id="3.40.50.280">
    <property type="entry name" value="Cobalamin-binding domain"/>
    <property type="match status" value="1"/>
</dbReference>
<evidence type="ECO:0000256" key="2">
    <source>
        <dbReference type="ARBA" id="ARBA00022691"/>
    </source>
</evidence>
<dbReference type="InterPro" id="IPR034466">
    <property type="entry name" value="Methyltransferase_Class_B"/>
</dbReference>
<dbReference type="SFLD" id="SFLDF00303">
    <property type="entry name" value="hopanoid_C2-methyltransferase"/>
    <property type="match status" value="1"/>
</dbReference>
<dbReference type="PROSITE" id="PS51918">
    <property type="entry name" value="RADICAL_SAM"/>
    <property type="match status" value="1"/>
</dbReference>
<evidence type="ECO:0000313" key="7">
    <source>
        <dbReference type="EMBL" id="HDL90401.1"/>
    </source>
</evidence>
<dbReference type="GO" id="GO:0046872">
    <property type="term" value="F:metal ion binding"/>
    <property type="evidence" value="ECO:0007669"/>
    <property type="project" value="UniProtKB-KW"/>
</dbReference>
<dbReference type="SFLD" id="SFLDG01123">
    <property type="entry name" value="methyltransferase_(Class_B)"/>
    <property type="match status" value="1"/>
</dbReference>
<protein>
    <submittedName>
        <fullName evidence="7">B12-binding domain-containing radical SAM protein</fullName>
    </submittedName>
</protein>
<dbReference type="InterPro" id="IPR023404">
    <property type="entry name" value="rSAM_horseshoe"/>
</dbReference>
<reference evidence="7" key="1">
    <citation type="journal article" date="2020" name="mSystems">
        <title>Genome- and Community-Level Interaction Insights into Carbon Utilization and Element Cycling Functions of Hydrothermarchaeota in Hydrothermal Sediment.</title>
        <authorList>
            <person name="Zhou Z."/>
            <person name="Liu Y."/>
            <person name="Xu W."/>
            <person name="Pan J."/>
            <person name="Luo Z.H."/>
            <person name="Li M."/>
        </authorList>
    </citation>
    <scope>NUCLEOTIDE SEQUENCE [LARGE SCALE GENOMIC DNA]</scope>
    <source>
        <strain evidence="7">HyVt-19</strain>
    </source>
</reference>
<evidence type="ECO:0000256" key="4">
    <source>
        <dbReference type="ARBA" id="ARBA00023004"/>
    </source>
</evidence>
<dbReference type="InterPro" id="IPR051198">
    <property type="entry name" value="BchE-like"/>
</dbReference>
<dbReference type="AlphaFoldDB" id="A0A7C1B220"/>
<sequence length="495" mass="57885">MNILLIYPKVSKTFWSFSHALKIVRKKAAFPPLGALTVAAMLPKEWNKRVLDLNTTPLKDDDLKWADYVFISAMVAQRKSTEEVIQRCKRLGIKMAGGGPLFLCYHQDFPDVDHLILGEGEALLPEFISDIISGTPKKIYRSDAHPPLDKTPVPRWDLIDIHNYSTMSIQYSRGCPYDCEFCDIIVMNGRKPRTKTNEQMIKELEALYKRGWRGAVFIVDDNFIGNKGKVKKLLVEVIKWQEEKGYPFTFFTEASVDLADDDKLLELMVQAGFDKVFLGLETPEEESLQECGKYQNLKHNLSWSVRKIQKHGLAIMGGFIIGFDHDKPDIFKKQFNFIQDNGIVTAMIGLLTAIPTTRLYKRLEKEGRILFDPSGDNTDKEGSLNFIPKMDRDWIISEYQKLMRKVYEPSVYYRRILRFLKLYNKPRKRGKILLEDLITFLRSLWYMGIRDCERGRRFFWKALWTAITHYPKCFVEVVTWEVYGYHFRKLFFEER</sequence>
<keyword evidence="5" id="KW-0411">Iron-sulfur</keyword>
<keyword evidence="2" id="KW-0949">S-adenosyl-L-methionine</keyword>
<dbReference type="Proteomes" id="UP000886355">
    <property type="component" value="Unassembled WGS sequence"/>
</dbReference>
<proteinExistence type="predicted"/>
<dbReference type="SUPFAM" id="SSF102114">
    <property type="entry name" value="Radical SAM enzymes"/>
    <property type="match status" value="1"/>
</dbReference>
<evidence type="ECO:0000256" key="5">
    <source>
        <dbReference type="ARBA" id="ARBA00023014"/>
    </source>
</evidence>
<dbReference type="Pfam" id="PF04055">
    <property type="entry name" value="Radical_SAM"/>
    <property type="match status" value="1"/>
</dbReference>
<dbReference type="GO" id="GO:0003824">
    <property type="term" value="F:catalytic activity"/>
    <property type="evidence" value="ECO:0007669"/>
    <property type="project" value="InterPro"/>
</dbReference>
<accession>A0A7C1B220</accession>
<dbReference type="SFLD" id="SFLDG01082">
    <property type="entry name" value="B12-binding_domain_containing"/>
    <property type="match status" value="1"/>
</dbReference>
<dbReference type="Pfam" id="PF13282">
    <property type="entry name" value="DUF4070"/>
    <property type="match status" value="1"/>
</dbReference>
<dbReference type="SFLD" id="SFLDS00029">
    <property type="entry name" value="Radical_SAM"/>
    <property type="match status" value="1"/>
</dbReference>
<comment type="caution">
    <text evidence="7">The sequence shown here is derived from an EMBL/GenBank/DDBJ whole genome shotgun (WGS) entry which is preliminary data.</text>
</comment>
<dbReference type="PANTHER" id="PTHR43409:SF3">
    <property type="entry name" value="HYPOTHETICAL METHYLTRANSFERASE"/>
    <property type="match status" value="1"/>
</dbReference>
<dbReference type="GO" id="GO:0005829">
    <property type="term" value="C:cytosol"/>
    <property type="evidence" value="ECO:0007669"/>
    <property type="project" value="TreeGrafter"/>
</dbReference>
<comment type="cofactor">
    <cofactor evidence="1">
        <name>[4Fe-4S] cluster</name>
        <dbReference type="ChEBI" id="CHEBI:49883"/>
    </cofactor>
</comment>
<dbReference type="GO" id="GO:0051539">
    <property type="term" value="F:4 iron, 4 sulfur cluster binding"/>
    <property type="evidence" value="ECO:0007669"/>
    <property type="project" value="UniProtKB-KW"/>
</dbReference>
<dbReference type="InterPro" id="IPR058240">
    <property type="entry name" value="rSAM_sf"/>
</dbReference>
<keyword evidence="3" id="KW-0479">Metal-binding</keyword>
<dbReference type="EMBL" id="DQZW01000273">
    <property type="protein sequence ID" value="HDL90401.1"/>
    <property type="molecule type" value="Genomic_DNA"/>
</dbReference>
<evidence type="ECO:0000256" key="1">
    <source>
        <dbReference type="ARBA" id="ARBA00001966"/>
    </source>
</evidence>
<name>A0A7C1B220_9BACT</name>
<feature type="domain" description="Radical SAM core" evidence="6">
    <location>
        <begin position="159"/>
        <end position="388"/>
    </location>
</feature>
<dbReference type="PANTHER" id="PTHR43409">
    <property type="entry name" value="ANAEROBIC MAGNESIUM-PROTOPORPHYRIN IX MONOMETHYL ESTER CYCLASE-RELATED"/>
    <property type="match status" value="1"/>
</dbReference>
<dbReference type="InterPro" id="IPR006638">
    <property type="entry name" value="Elp3/MiaA/NifB-like_rSAM"/>
</dbReference>
<evidence type="ECO:0000256" key="3">
    <source>
        <dbReference type="ARBA" id="ARBA00022723"/>
    </source>
</evidence>
<dbReference type="InterPro" id="IPR025274">
    <property type="entry name" value="DUF4070"/>
</dbReference>
<dbReference type="InterPro" id="IPR034530">
    <property type="entry name" value="HpnP-like"/>
</dbReference>
<keyword evidence="4" id="KW-0408">Iron</keyword>